<feature type="compositionally biased region" description="Polar residues" evidence="1">
    <location>
        <begin position="415"/>
        <end position="432"/>
    </location>
</feature>
<feature type="compositionally biased region" description="Basic and acidic residues" evidence="1">
    <location>
        <begin position="71"/>
        <end position="86"/>
    </location>
</feature>
<feature type="compositionally biased region" description="Polar residues" evidence="1">
    <location>
        <begin position="271"/>
        <end position="280"/>
    </location>
</feature>
<evidence type="ECO:0000313" key="3">
    <source>
        <dbReference type="Proteomes" id="UP000636800"/>
    </source>
</evidence>
<name>A0A835RUN6_VANPL</name>
<accession>A0A835RUN6</accession>
<sequence length="521" mass="56466">MDRGEPTLVPEWYKGASCSSTGSSSSILNHHSWSSYPERSSSSFRRGAVCNGSSGRDKDLPSRNYTSFGRSHRDRDRDRDREKYMEIRDRDKTLQLENGFSNHEFSLINGKSERDALRYPQTKVSGRRVDPWHKRTGHDSNKSSFDRDFPFLGADEKHVGSDITRVSSPAVSTTIHSFPVIASSIAGNDGWTSALAEVPPIVRGSGPVSTLSPSSALTRASCNSTSLNMAETIAQTPARVRTAPQQSNESQKIEELHRQYVLKLRPVTPSMPKSSVISSAEKSKTKGSRNVEVGASKTGQQSSVVLGHHALHPAARSDSSKISQPGNFQVLNRERNGSSPTGKDSTNLTNGGRVLNSSGGVPLTPSPPPKGPINSKLKDGRVGSLTLGSYGEKKPSSQAQNRNEFFNSLRMKASPSPQAGSNDDSSGCEISSSNLEAGGQVALVSASAMEKVSYSSSTISKCSTENACEEPEKIAPDEEEAAFLRSLGWEENAGEEALTREEIESFLSEYKKRKPDLKLKK</sequence>
<protein>
    <submittedName>
        <fullName evidence="2">Uncharacterized protein</fullName>
    </submittedName>
</protein>
<feature type="region of interest" description="Disordered" evidence="1">
    <location>
        <begin position="264"/>
        <end position="304"/>
    </location>
</feature>
<dbReference type="EMBL" id="JADCNL010000002">
    <property type="protein sequence ID" value="KAG0492438.1"/>
    <property type="molecule type" value="Genomic_DNA"/>
</dbReference>
<dbReference type="PANTHER" id="PTHR34112:SF13">
    <property type="entry name" value="OS04G0448200 PROTEIN"/>
    <property type="match status" value="1"/>
</dbReference>
<feature type="region of interest" description="Disordered" evidence="1">
    <location>
        <begin position="412"/>
        <end position="432"/>
    </location>
</feature>
<keyword evidence="3" id="KW-1185">Reference proteome</keyword>
<dbReference type="PANTHER" id="PTHR34112">
    <property type="entry name" value="C-JUN-AMINO-TERMINAL KINASE-INTERACTING PROTEIN"/>
    <property type="match status" value="1"/>
</dbReference>
<reference evidence="2 3" key="1">
    <citation type="journal article" date="2020" name="Nat. Food">
        <title>A phased Vanilla planifolia genome enables genetic improvement of flavour and production.</title>
        <authorList>
            <person name="Hasing T."/>
            <person name="Tang H."/>
            <person name="Brym M."/>
            <person name="Khazi F."/>
            <person name="Huang T."/>
            <person name="Chambers A.H."/>
        </authorList>
    </citation>
    <scope>NUCLEOTIDE SEQUENCE [LARGE SCALE GENOMIC DNA]</scope>
    <source>
        <tissue evidence="2">Leaf</tissue>
    </source>
</reference>
<dbReference type="AlphaFoldDB" id="A0A835RUN6"/>
<feature type="compositionally biased region" description="Polar residues" evidence="1">
    <location>
        <begin position="337"/>
        <end position="359"/>
    </location>
</feature>
<feature type="compositionally biased region" description="Low complexity" evidence="1">
    <location>
        <begin position="17"/>
        <end position="46"/>
    </location>
</feature>
<proteinExistence type="predicted"/>
<feature type="region of interest" description="Disordered" evidence="1">
    <location>
        <begin position="330"/>
        <end position="400"/>
    </location>
</feature>
<comment type="caution">
    <text evidence="2">The sequence shown here is derived from an EMBL/GenBank/DDBJ whole genome shotgun (WGS) entry which is preliminary data.</text>
</comment>
<gene>
    <name evidence="2" type="ORF">HPP92_005836</name>
</gene>
<organism evidence="2 3">
    <name type="scientific">Vanilla planifolia</name>
    <name type="common">Vanilla</name>
    <dbReference type="NCBI Taxonomy" id="51239"/>
    <lineage>
        <taxon>Eukaryota</taxon>
        <taxon>Viridiplantae</taxon>
        <taxon>Streptophyta</taxon>
        <taxon>Embryophyta</taxon>
        <taxon>Tracheophyta</taxon>
        <taxon>Spermatophyta</taxon>
        <taxon>Magnoliopsida</taxon>
        <taxon>Liliopsida</taxon>
        <taxon>Asparagales</taxon>
        <taxon>Orchidaceae</taxon>
        <taxon>Vanilloideae</taxon>
        <taxon>Vanilleae</taxon>
        <taxon>Vanilla</taxon>
    </lineage>
</organism>
<feature type="region of interest" description="Disordered" evidence="1">
    <location>
        <begin position="1"/>
        <end position="86"/>
    </location>
</feature>
<evidence type="ECO:0000313" key="2">
    <source>
        <dbReference type="EMBL" id="KAG0492438.1"/>
    </source>
</evidence>
<evidence type="ECO:0000256" key="1">
    <source>
        <dbReference type="SAM" id="MobiDB-lite"/>
    </source>
</evidence>
<dbReference type="Proteomes" id="UP000636800">
    <property type="component" value="Chromosome 2"/>
</dbReference>